<dbReference type="KEGG" id="nik:F5I99_08870"/>
<protein>
    <submittedName>
        <fullName evidence="2">Uncharacterized protein</fullName>
    </submittedName>
</protein>
<gene>
    <name evidence="2" type="ORF">F5I99_08870</name>
</gene>
<accession>A0A5J6LDB2</accession>
<feature type="compositionally biased region" description="Polar residues" evidence="1">
    <location>
        <begin position="9"/>
        <end position="18"/>
    </location>
</feature>
<dbReference type="Proteomes" id="UP000325606">
    <property type="component" value="Chromosome"/>
</dbReference>
<evidence type="ECO:0000313" key="2">
    <source>
        <dbReference type="EMBL" id="QEW06609.1"/>
    </source>
</evidence>
<proteinExistence type="predicted"/>
<evidence type="ECO:0000256" key="1">
    <source>
        <dbReference type="SAM" id="MobiDB-lite"/>
    </source>
</evidence>
<evidence type="ECO:0000313" key="3">
    <source>
        <dbReference type="Proteomes" id="UP000325606"/>
    </source>
</evidence>
<dbReference type="AlphaFoldDB" id="A0A5J6LDB2"/>
<sequence length="37" mass="4041">MDSPGWSRSHLTCKTHSASGRRAIGGRHLPALLKARQ</sequence>
<dbReference type="EMBL" id="CP044222">
    <property type="protein sequence ID" value="QEW06609.1"/>
    <property type="molecule type" value="Genomic_DNA"/>
</dbReference>
<keyword evidence="3" id="KW-1185">Reference proteome</keyword>
<name>A0A5J6LDB2_9GAMM</name>
<reference evidence="2 3" key="1">
    <citation type="submission" date="2019-09" db="EMBL/GenBank/DDBJ databases">
        <title>Nitrincola iocasae sp. nov., a bacterium isolated from the sediment collected at a cold seep field in South China Sea.</title>
        <authorList>
            <person name="Zhang H."/>
            <person name="Wang H."/>
            <person name="Li C."/>
        </authorList>
    </citation>
    <scope>NUCLEOTIDE SEQUENCE [LARGE SCALE GENOMIC DNA]</scope>
    <source>
        <strain evidence="2 3">KXZD1103</strain>
    </source>
</reference>
<organism evidence="2 3">
    <name type="scientific">Nitrincola iocasae</name>
    <dbReference type="NCBI Taxonomy" id="2614693"/>
    <lineage>
        <taxon>Bacteria</taxon>
        <taxon>Pseudomonadati</taxon>
        <taxon>Pseudomonadota</taxon>
        <taxon>Gammaproteobacteria</taxon>
        <taxon>Oceanospirillales</taxon>
        <taxon>Oceanospirillaceae</taxon>
        <taxon>Nitrincola</taxon>
    </lineage>
</organism>
<feature type="region of interest" description="Disordered" evidence="1">
    <location>
        <begin position="1"/>
        <end position="37"/>
    </location>
</feature>